<gene>
    <name evidence="5" type="primary">recX</name>
    <name evidence="9" type="ORF">RYS15_15315</name>
</gene>
<dbReference type="InterPro" id="IPR036388">
    <property type="entry name" value="WH-like_DNA-bd_sf"/>
</dbReference>
<evidence type="ECO:0000256" key="2">
    <source>
        <dbReference type="ARBA" id="ARBA00009695"/>
    </source>
</evidence>
<evidence type="ECO:0000256" key="3">
    <source>
        <dbReference type="ARBA" id="ARBA00018111"/>
    </source>
</evidence>
<dbReference type="InterPro" id="IPR053925">
    <property type="entry name" value="RecX_HTH_3rd"/>
</dbReference>
<dbReference type="Gene3D" id="1.10.10.10">
    <property type="entry name" value="Winged helix-like DNA-binding domain superfamily/Winged helix DNA-binding domain"/>
    <property type="match status" value="3"/>
</dbReference>
<dbReference type="Pfam" id="PF02631">
    <property type="entry name" value="RecX_HTH2"/>
    <property type="match status" value="1"/>
</dbReference>
<feature type="domain" description="RecX first three-helical" evidence="8">
    <location>
        <begin position="14"/>
        <end position="52"/>
    </location>
</feature>
<dbReference type="InterPro" id="IPR003783">
    <property type="entry name" value="Regulatory_RecX"/>
</dbReference>
<sequence length="168" mass="19541">MANRGKPEDPEQLAKSIALRLLARREHSRVELATKLRQRRVDSRVIDPVLDEFEAEGWLSDERFADVYARQRFELGYGPLRIRSELQQRGIRFTPACINDVSEHRWRQQAIAVRRRRFGLTDLRDDWKEKGRQARFLSQRGFSGEQVEQALEVTGPEGDEAGLTDCPH</sequence>
<evidence type="ECO:0000313" key="10">
    <source>
        <dbReference type="Proteomes" id="UP001269819"/>
    </source>
</evidence>
<dbReference type="InterPro" id="IPR053926">
    <property type="entry name" value="RecX_HTH_1st"/>
</dbReference>
<dbReference type="PANTHER" id="PTHR33602">
    <property type="entry name" value="REGULATORY PROTEIN RECX FAMILY PROTEIN"/>
    <property type="match status" value="1"/>
</dbReference>
<dbReference type="HAMAP" id="MF_01114">
    <property type="entry name" value="RecX"/>
    <property type="match status" value="1"/>
</dbReference>
<comment type="subcellular location">
    <subcellularLocation>
        <location evidence="1 5">Cytoplasm</location>
    </subcellularLocation>
</comment>
<dbReference type="InterPro" id="IPR053924">
    <property type="entry name" value="RecX_HTH_2nd"/>
</dbReference>
<feature type="domain" description="RecX second three-helical" evidence="6">
    <location>
        <begin position="60"/>
        <end position="91"/>
    </location>
</feature>
<organism evidence="9 10">
    <name type="scientific">Marinobacter xestospongiae</name>
    <dbReference type="NCBI Taxonomy" id="994319"/>
    <lineage>
        <taxon>Bacteria</taxon>
        <taxon>Pseudomonadati</taxon>
        <taxon>Pseudomonadota</taxon>
        <taxon>Gammaproteobacteria</taxon>
        <taxon>Pseudomonadales</taxon>
        <taxon>Marinobacteraceae</taxon>
        <taxon>Marinobacter</taxon>
    </lineage>
</organism>
<evidence type="ECO:0000256" key="5">
    <source>
        <dbReference type="HAMAP-Rule" id="MF_01114"/>
    </source>
</evidence>
<comment type="caution">
    <text evidence="9">The sequence shown here is derived from an EMBL/GenBank/DDBJ whole genome shotgun (WGS) entry which is preliminary data.</text>
</comment>
<evidence type="ECO:0000259" key="7">
    <source>
        <dbReference type="Pfam" id="PF21981"/>
    </source>
</evidence>
<accession>A0ABU3W0I5</accession>
<dbReference type="Pfam" id="PF21981">
    <property type="entry name" value="RecX_HTH3"/>
    <property type="match status" value="1"/>
</dbReference>
<evidence type="ECO:0000259" key="8">
    <source>
        <dbReference type="Pfam" id="PF21982"/>
    </source>
</evidence>
<reference evidence="9 10" key="1">
    <citation type="submission" date="2023-10" db="EMBL/GenBank/DDBJ databases">
        <title>Characteristics and mechanism of a salt-tolerant marine origin heterotrophic nitrifying- aerobic denitrifying bacteria Marinobacter xestospongiae HN1.</title>
        <authorList>
            <person name="Qi R."/>
        </authorList>
    </citation>
    <scope>NUCLEOTIDE SEQUENCE [LARGE SCALE GENOMIC DNA]</scope>
    <source>
        <strain evidence="9 10">HN1</strain>
    </source>
</reference>
<evidence type="ECO:0000256" key="1">
    <source>
        <dbReference type="ARBA" id="ARBA00004496"/>
    </source>
</evidence>
<keyword evidence="10" id="KW-1185">Reference proteome</keyword>
<evidence type="ECO:0000259" key="6">
    <source>
        <dbReference type="Pfam" id="PF02631"/>
    </source>
</evidence>
<proteinExistence type="inferred from homology"/>
<dbReference type="EMBL" id="JAWIIJ010000010">
    <property type="protein sequence ID" value="MDV2080053.1"/>
    <property type="molecule type" value="Genomic_DNA"/>
</dbReference>
<comment type="similarity">
    <text evidence="2 5">Belongs to the RecX family.</text>
</comment>
<evidence type="ECO:0000256" key="4">
    <source>
        <dbReference type="ARBA" id="ARBA00022490"/>
    </source>
</evidence>
<name>A0ABU3W0I5_9GAMM</name>
<evidence type="ECO:0000313" key="9">
    <source>
        <dbReference type="EMBL" id="MDV2080053.1"/>
    </source>
</evidence>
<feature type="domain" description="RecX third three-helical" evidence="7">
    <location>
        <begin position="108"/>
        <end position="151"/>
    </location>
</feature>
<dbReference type="RefSeq" id="WP_316974511.1">
    <property type="nucleotide sequence ID" value="NZ_JAWIIJ010000010.1"/>
</dbReference>
<dbReference type="Proteomes" id="UP001269819">
    <property type="component" value="Unassembled WGS sequence"/>
</dbReference>
<comment type="function">
    <text evidence="5">Modulates RecA activity.</text>
</comment>
<keyword evidence="4 5" id="KW-0963">Cytoplasm</keyword>
<dbReference type="PANTHER" id="PTHR33602:SF1">
    <property type="entry name" value="REGULATORY PROTEIN RECX FAMILY PROTEIN"/>
    <property type="match status" value="1"/>
</dbReference>
<protein>
    <recommendedName>
        <fullName evidence="3 5">Regulatory protein RecX</fullName>
    </recommendedName>
</protein>
<dbReference type="Pfam" id="PF21982">
    <property type="entry name" value="RecX_HTH1"/>
    <property type="match status" value="1"/>
</dbReference>